<dbReference type="RefSeq" id="WP_244510197.1">
    <property type="nucleotide sequence ID" value="NZ_FNLC01000001.1"/>
</dbReference>
<dbReference type="STRING" id="1095778.SAMN04489842_1506"/>
<keyword evidence="1" id="KW-0472">Membrane</keyword>
<evidence type="ECO:0000313" key="3">
    <source>
        <dbReference type="Proteomes" id="UP000198848"/>
    </source>
</evidence>
<accession>A0A1H1CRP9</accession>
<dbReference type="Proteomes" id="UP000198848">
    <property type="component" value="Unassembled WGS sequence"/>
</dbReference>
<keyword evidence="3" id="KW-1185">Reference proteome</keyword>
<reference evidence="3" key="1">
    <citation type="submission" date="2016-10" db="EMBL/GenBank/DDBJ databases">
        <authorList>
            <person name="Varghese N."/>
            <person name="Submissions S."/>
        </authorList>
    </citation>
    <scope>NUCLEOTIDE SEQUENCE [LARGE SCALE GENOMIC DNA]</scope>
    <source>
        <strain evidence="3">DSM 24767</strain>
    </source>
</reference>
<gene>
    <name evidence="2" type="ORF">SAMN04489842_1506</name>
</gene>
<organism evidence="2 3">
    <name type="scientific">Natronobacterium texcoconense</name>
    <dbReference type="NCBI Taxonomy" id="1095778"/>
    <lineage>
        <taxon>Archaea</taxon>
        <taxon>Methanobacteriati</taxon>
        <taxon>Methanobacteriota</taxon>
        <taxon>Stenosarchaea group</taxon>
        <taxon>Halobacteria</taxon>
        <taxon>Halobacteriales</taxon>
        <taxon>Natrialbaceae</taxon>
        <taxon>Natronobacterium</taxon>
    </lineage>
</organism>
<name>A0A1H1CRP9_NATTX</name>
<dbReference type="EMBL" id="FNLC01000001">
    <property type="protein sequence ID" value="SDQ66987.1"/>
    <property type="molecule type" value="Genomic_DNA"/>
</dbReference>
<dbReference type="AlphaFoldDB" id="A0A1H1CRP9"/>
<feature type="transmembrane region" description="Helical" evidence="1">
    <location>
        <begin position="31"/>
        <end position="53"/>
    </location>
</feature>
<evidence type="ECO:0000256" key="1">
    <source>
        <dbReference type="SAM" id="Phobius"/>
    </source>
</evidence>
<sequence length="87" mass="9145">MVLDTETDGGTASPMSQDEQYAVVYAAVTDALYDVLGTIALLGFALLFVYLGARGLVEGFAEAGVLFLVFGLVVAAWALDIVPTVRD</sequence>
<evidence type="ECO:0000313" key="2">
    <source>
        <dbReference type="EMBL" id="SDQ66987.1"/>
    </source>
</evidence>
<keyword evidence="1" id="KW-1133">Transmembrane helix</keyword>
<proteinExistence type="predicted"/>
<keyword evidence="1" id="KW-0812">Transmembrane</keyword>
<feature type="transmembrane region" description="Helical" evidence="1">
    <location>
        <begin position="60"/>
        <end position="79"/>
    </location>
</feature>
<protein>
    <submittedName>
        <fullName evidence="2">Uncharacterized protein</fullName>
    </submittedName>
</protein>